<keyword evidence="8" id="KW-1185">Reference proteome</keyword>
<reference evidence="7 8" key="2">
    <citation type="journal article" date="2011" name="Stand. Genomic Sci.">
        <title>Complete genome sequence of Mahella australiensis type strain (50-1 BON).</title>
        <authorList>
            <person name="Sikorski J."/>
            <person name="Teshima H."/>
            <person name="Nolan M."/>
            <person name="Lucas S."/>
            <person name="Hammon N."/>
            <person name="Deshpande S."/>
            <person name="Cheng J.F."/>
            <person name="Pitluck S."/>
            <person name="Liolios K."/>
            <person name="Pagani I."/>
            <person name="Ivanova N."/>
            <person name="Huntemann M."/>
            <person name="Mavromatis K."/>
            <person name="Ovchinikova G."/>
            <person name="Pati A."/>
            <person name="Tapia R."/>
            <person name="Han C."/>
            <person name="Goodwin L."/>
            <person name="Chen A."/>
            <person name="Palaniappan K."/>
            <person name="Land M."/>
            <person name="Hauser L."/>
            <person name="Ngatchou-Djao O.D."/>
            <person name="Rohde M."/>
            <person name="Pukall R."/>
            <person name="Spring S."/>
            <person name="Abt B."/>
            <person name="Goker M."/>
            <person name="Detter J.C."/>
            <person name="Woyke T."/>
            <person name="Bristow J."/>
            <person name="Markowitz V."/>
            <person name="Hugenholtz P."/>
            <person name="Eisen J.A."/>
            <person name="Kyrpides N.C."/>
            <person name="Klenk H.P."/>
            <person name="Lapidus A."/>
        </authorList>
    </citation>
    <scope>NUCLEOTIDE SEQUENCE [LARGE SCALE GENOMIC DNA]</scope>
    <source>
        <strain evidence="8">DSM 15567 / CIP 107919 / 50-1 BON</strain>
    </source>
</reference>
<feature type="transmembrane region" description="Helical" evidence="6">
    <location>
        <begin position="168"/>
        <end position="201"/>
    </location>
</feature>
<keyword evidence="2" id="KW-0808">Transferase</keyword>
<dbReference type="GO" id="GO:0016020">
    <property type="term" value="C:membrane"/>
    <property type="evidence" value="ECO:0007669"/>
    <property type="project" value="UniProtKB-SubCell"/>
</dbReference>
<feature type="transmembrane region" description="Helical" evidence="6">
    <location>
        <begin position="213"/>
        <end position="229"/>
    </location>
</feature>
<dbReference type="OrthoDB" id="2679245at2"/>
<dbReference type="Pfam" id="PF00953">
    <property type="entry name" value="Glycos_transf_4"/>
    <property type="match status" value="1"/>
</dbReference>
<evidence type="ECO:0000313" key="7">
    <source>
        <dbReference type="EMBL" id="AEE96649.1"/>
    </source>
</evidence>
<evidence type="ECO:0000256" key="6">
    <source>
        <dbReference type="SAM" id="Phobius"/>
    </source>
</evidence>
<dbReference type="KEGG" id="mas:Mahau_1457"/>
<evidence type="ECO:0000256" key="1">
    <source>
        <dbReference type="ARBA" id="ARBA00004141"/>
    </source>
</evidence>
<keyword evidence="4 6" id="KW-1133">Transmembrane helix</keyword>
<protein>
    <submittedName>
        <fullName evidence="7">Glycosyltransferase</fullName>
    </submittedName>
</protein>
<feature type="transmembrane region" description="Helical" evidence="6">
    <location>
        <begin position="70"/>
        <end position="87"/>
    </location>
</feature>
<evidence type="ECO:0000256" key="2">
    <source>
        <dbReference type="ARBA" id="ARBA00022679"/>
    </source>
</evidence>
<dbReference type="Proteomes" id="UP000008457">
    <property type="component" value="Chromosome"/>
</dbReference>
<reference evidence="8" key="1">
    <citation type="submission" date="2010-11" db="EMBL/GenBank/DDBJ databases">
        <title>The complete genome of Mahella australiensis DSM 15567.</title>
        <authorList>
            <consortium name="US DOE Joint Genome Institute (JGI-PGF)"/>
            <person name="Lucas S."/>
            <person name="Copeland A."/>
            <person name="Lapidus A."/>
            <person name="Bruce D."/>
            <person name="Goodwin L."/>
            <person name="Pitluck S."/>
            <person name="Kyrpides N."/>
            <person name="Mavromatis K."/>
            <person name="Pagani I."/>
            <person name="Ivanova N."/>
            <person name="Teshima H."/>
            <person name="Brettin T."/>
            <person name="Detter J.C."/>
            <person name="Han C."/>
            <person name="Tapia R."/>
            <person name="Land M."/>
            <person name="Hauser L."/>
            <person name="Markowitz V."/>
            <person name="Cheng J.-F."/>
            <person name="Hugenholtz P."/>
            <person name="Woyke T."/>
            <person name="Wu D."/>
            <person name="Spring S."/>
            <person name="Pukall R."/>
            <person name="Steenblock K."/>
            <person name="Schneider S."/>
            <person name="Klenk H.-P."/>
            <person name="Eisen J.A."/>
        </authorList>
    </citation>
    <scope>NUCLEOTIDE SEQUENCE [LARGE SCALE GENOMIC DNA]</scope>
    <source>
        <strain evidence="8">DSM 15567 / CIP 107919 / 50-1 BON</strain>
    </source>
</reference>
<dbReference type="eggNOG" id="COG0472">
    <property type="taxonomic scope" value="Bacteria"/>
</dbReference>
<feature type="transmembrane region" description="Helical" evidence="6">
    <location>
        <begin position="42"/>
        <end position="63"/>
    </location>
</feature>
<sequence length="273" mass="29906">MVYIILSLLSSAMLTLFSKDITYNMIKRTGPLILNYRGRMIPTALGIILLPATSLSVSFLYFFPTANKTHLTAFLLLLYGMAFIGLTDDLLGERQVKGIKAHLIQLMSGHMTTGAFKALLGIGIALLACLSIYSDIYALALNVFIIALSANFMNLFDLRPGRCLKVFWLMTAIAVVFAPGHIGSILFILPLVIASIVYFPLDASEAGMLGDTGANMLGAAVGWAIVVSWPQSYKYIYLMGVVMAHLLAEHYSFSALIEHSRVLSAIDRMGRER</sequence>
<dbReference type="RefSeq" id="WP_013781078.1">
    <property type="nucleotide sequence ID" value="NC_015520.1"/>
</dbReference>
<comment type="subcellular location">
    <subcellularLocation>
        <location evidence="1">Membrane</location>
        <topology evidence="1">Multi-pass membrane protein</topology>
    </subcellularLocation>
</comment>
<dbReference type="InterPro" id="IPR000715">
    <property type="entry name" value="Glycosyl_transferase_4"/>
</dbReference>
<keyword evidence="5 6" id="KW-0472">Membrane</keyword>
<evidence type="ECO:0000256" key="3">
    <source>
        <dbReference type="ARBA" id="ARBA00022692"/>
    </source>
</evidence>
<gene>
    <name evidence="7" type="ordered locus">Mahau_1457</name>
</gene>
<evidence type="ECO:0000256" key="5">
    <source>
        <dbReference type="ARBA" id="ARBA00023136"/>
    </source>
</evidence>
<dbReference type="GO" id="GO:0016780">
    <property type="term" value="F:phosphotransferase activity, for other substituted phosphate groups"/>
    <property type="evidence" value="ECO:0007669"/>
    <property type="project" value="InterPro"/>
</dbReference>
<accession>F3ZXX9</accession>
<dbReference type="STRING" id="697281.Mahau_1457"/>
<name>F3ZXX9_MAHA5</name>
<dbReference type="AlphaFoldDB" id="F3ZXX9"/>
<evidence type="ECO:0000313" key="8">
    <source>
        <dbReference type="Proteomes" id="UP000008457"/>
    </source>
</evidence>
<organism evidence="7 8">
    <name type="scientific">Mahella australiensis (strain DSM 15567 / CIP 107919 / 50-1 BON)</name>
    <dbReference type="NCBI Taxonomy" id="697281"/>
    <lineage>
        <taxon>Bacteria</taxon>
        <taxon>Bacillati</taxon>
        <taxon>Bacillota</taxon>
        <taxon>Clostridia</taxon>
        <taxon>Thermoanaerobacterales</taxon>
        <taxon>Thermoanaerobacterales Family IV. Incertae Sedis</taxon>
        <taxon>Mahella</taxon>
    </lineage>
</organism>
<dbReference type="HOGENOM" id="CLU_078449_0_0_9"/>
<proteinExistence type="predicted"/>
<keyword evidence="3 6" id="KW-0812">Transmembrane</keyword>
<evidence type="ECO:0000256" key="4">
    <source>
        <dbReference type="ARBA" id="ARBA00022989"/>
    </source>
</evidence>
<dbReference type="EMBL" id="CP002360">
    <property type="protein sequence ID" value="AEE96649.1"/>
    <property type="molecule type" value="Genomic_DNA"/>
</dbReference>